<keyword evidence="11" id="KW-0238">DNA-binding</keyword>
<dbReference type="Pfam" id="PF02434">
    <property type="entry name" value="Fringe"/>
    <property type="match status" value="2"/>
</dbReference>
<evidence type="ECO:0000313" key="20">
    <source>
        <dbReference type="EMBL" id="TRY67718.1"/>
    </source>
</evidence>
<feature type="signal peptide" evidence="18">
    <location>
        <begin position="1"/>
        <end position="18"/>
    </location>
</feature>
<feature type="region of interest" description="Disordered" evidence="17">
    <location>
        <begin position="658"/>
        <end position="905"/>
    </location>
</feature>
<protein>
    <recommendedName>
        <fullName evidence="4">General transcription factor IIF subunit 1</fullName>
    </recommendedName>
    <alternativeName>
        <fullName evidence="16">Transcription initiation factor IIF subunit alpha</fullName>
    </alternativeName>
</protein>
<dbReference type="InterPro" id="IPR003378">
    <property type="entry name" value="Fringe-like_glycosylTrfase"/>
</dbReference>
<evidence type="ECO:0000256" key="4">
    <source>
        <dbReference type="ARBA" id="ARBA00020812"/>
    </source>
</evidence>
<evidence type="ECO:0000256" key="13">
    <source>
        <dbReference type="ARBA" id="ARBA00023163"/>
    </source>
</evidence>
<dbReference type="PANTHER" id="PTHR13011">
    <property type="entry name" value="TFIIF-ALPHA"/>
    <property type="match status" value="1"/>
</dbReference>
<evidence type="ECO:0000256" key="1">
    <source>
        <dbReference type="ARBA" id="ARBA00004123"/>
    </source>
</evidence>
<dbReference type="GO" id="GO:0032968">
    <property type="term" value="P:positive regulation of transcription elongation by RNA polymerase II"/>
    <property type="evidence" value="ECO:0007669"/>
    <property type="project" value="InterPro"/>
</dbReference>
<dbReference type="SUPFAM" id="SSF50916">
    <property type="entry name" value="Rap30/74 interaction domains"/>
    <property type="match status" value="1"/>
</dbReference>
<organism evidence="20 21">
    <name type="scientific">Tigriopus californicus</name>
    <name type="common">Marine copepod</name>
    <dbReference type="NCBI Taxonomy" id="6832"/>
    <lineage>
        <taxon>Eukaryota</taxon>
        <taxon>Metazoa</taxon>
        <taxon>Ecdysozoa</taxon>
        <taxon>Arthropoda</taxon>
        <taxon>Crustacea</taxon>
        <taxon>Multicrustacea</taxon>
        <taxon>Hexanauplia</taxon>
        <taxon>Copepoda</taxon>
        <taxon>Harpacticoida</taxon>
        <taxon>Harpacticidae</taxon>
        <taxon>Tigriopus</taxon>
    </lineage>
</organism>
<evidence type="ECO:0000256" key="15">
    <source>
        <dbReference type="ARBA" id="ARBA00025232"/>
    </source>
</evidence>
<dbReference type="Gene3D" id="1.10.10.10">
    <property type="entry name" value="Winged helix-like DNA-binding domain superfamily/Winged helix DNA-binding domain"/>
    <property type="match status" value="1"/>
</dbReference>
<feature type="compositionally biased region" description="Acidic residues" evidence="17">
    <location>
        <begin position="688"/>
        <end position="700"/>
    </location>
</feature>
<dbReference type="AlphaFoldDB" id="A0A553NQK1"/>
<evidence type="ECO:0000256" key="12">
    <source>
        <dbReference type="ARBA" id="ARBA00023136"/>
    </source>
</evidence>
<dbReference type="OMA" id="YELANVI"/>
<keyword evidence="14" id="KW-0539">Nucleus</keyword>
<dbReference type="STRING" id="6832.A0A553NQK1"/>
<evidence type="ECO:0000256" key="8">
    <source>
        <dbReference type="ARBA" id="ARBA00022968"/>
    </source>
</evidence>
<dbReference type="InterPro" id="IPR008851">
    <property type="entry name" value="TFIIF-alpha"/>
</dbReference>
<keyword evidence="5" id="KW-0328">Glycosyltransferase</keyword>
<evidence type="ECO:0000256" key="11">
    <source>
        <dbReference type="ARBA" id="ARBA00023125"/>
    </source>
</evidence>
<name>A0A553NQK1_TIGCA</name>
<dbReference type="GO" id="GO:0003677">
    <property type="term" value="F:DNA binding"/>
    <property type="evidence" value="ECO:0007669"/>
    <property type="project" value="UniProtKB-KW"/>
</dbReference>
<sequence length="973" mass="110510">MWMGFVFVALGLLPWACSQSPLEAPRILFVIHSQVDPQHEQWARDSRSQLLQDLQPYGRGRVLLTHEDLPTHGAWTYFALLPTLVMDYGPQIDWVVFLAENTRVQVPALLELLSEHDPRQEVFLGHALKDRQHVVIHHYDQPDLEYPHASAGLALSMRLVRNLALNMDRSQRDGTKFPTTFSIDAPYELAKFIYRQAESWDQNAEPPESLKPTHSGLRLIHDARFCLDEAEPELSCATFTVPTVCPVDEERLGSTWHQTLFAVKTCEKYHEDRLPIIQSTWAEAALNLILVSEKADPDFGTITIPGAMNTEKGHCNKTLAIIDYFRTRAESEGWQWLVIADDDTILSVDKMIRLLMCYSPDRLVGLGQRYGFRIATGQHGYDYPTGGSGMILSRAMVNKMAERQSHCRCPSPEHPDDMLLGACFTNMGVSMIHARGLHQGRPEDYHEKVLQTDDPISFHKFWQTDPVKTYNHPLNMAEQVQEFNIRMPTKNKRKKYQILKFNASLKIDPAKWTQLRMVRENNKKEYRGFGEEMPKEGAGSEFGREQREEARRKKYGINAKKYNPDDQPWLMRIGSKKEGKQYKGLREGGVSENAAYYVFTHSQDGSFEAHPVHEWYNFTPRVTYKTLNAEEAEEKFAERGKILNHFAVMVNRKLRPGQTEADEDIEDEGGKKGKKGAAGKKDLKISDMDDWVDSDGALDSDSEKEKEKSDDEDGNKKKARSKDSKKKNKKKEEADSEGFEDSDDGDGEGREVDYMSDESSASEEELQEQANTKGVDQDEGLSKMLDSDESDTDDENKDKDKDKEENEDENGEKPKKKKKKKAAKDGDGSNGEGDSDDEKTKKGKGSKGNSRSTTPAPDPDSKESEGKNSRADKRKALVDSMLDPRGDTSKKSRMDTFGSSQSSLGNVDASIEEDVRRYLARKQMTTTELLKKFKTKKTGLSKEELMQQLVEALRKINPQKKKVKGVMYLFLKS</sequence>
<keyword evidence="6" id="KW-0808">Transferase</keyword>
<dbReference type="Pfam" id="PF05793">
    <property type="entry name" value="TFIIF_alpha"/>
    <property type="match status" value="1"/>
</dbReference>
<gene>
    <name evidence="20" type="ORF">TCAL_09818</name>
</gene>
<feature type="compositionally biased region" description="Basic and acidic residues" evidence="17">
    <location>
        <begin position="859"/>
        <end position="894"/>
    </location>
</feature>
<evidence type="ECO:0000256" key="3">
    <source>
        <dbReference type="ARBA" id="ARBA00005249"/>
    </source>
</evidence>
<comment type="function">
    <text evidence="15">TFIIF is a general transcription initiation factor that binds to RNA polymerase II and helps to recruit it to the initiation complex in collaboration with TFIIB. It promotes transcription elongation.</text>
</comment>
<keyword evidence="12" id="KW-0472">Membrane</keyword>
<dbReference type="GO" id="GO:0016757">
    <property type="term" value="F:glycosyltransferase activity"/>
    <property type="evidence" value="ECO:0007669"/>
    <property type="project" value="UniProtKB-KW"/>
</dbReference>
<dbReference type="GO" id="GO:0016020">
    <property type="term" value="C:membrane"/>
    <property type="evidence" value="ECO:0007669"/>
    <property type="project" value="UniProtKB-SubCell"/>
</dbReference>
<dbReference type="Proteomes" id="UP000318571">
    <property type="component" value="Chromosome 4"/>
</dbReference>
<dbReference type="SUPFAM" id="SSF46785">
    <property type="entry name" value="Winged helix' DNA-binding domain"/>
    <property type="match status" value="1"/>
</dbReference>
<keyword evidence="13" id="KW-0804">Transcription</keyword>
<feature type="compositionally biased region" description="Acidic residues" evidence="17">
    <location>
        <begin position="754"/>
        <end position="767"/>
    </location>
</feature>
<dbReference type="InterPro" id="IPR036388">
    <property type="entry name" value="WH-like_DNA-bd_sf"/>
</dbReference>
<evidence type="ECO:0000256" key="14">
    <source>
        <dbReference type="ARBA" id="ARBA00023242"/>
    </source>
</evidence>
<feature type="compositionally biased region" description="Acidic residues" evidence="17">
    <location>
        <begin position="734"/>
        <end position="746"/>
    </location>
</feature>
<keyword evidence="8" id="KW-0735">Signal-anchor</keyword>
<dbReference type="InterPro" id="IPR036390">
    <property type="entry name" value="WH_DNA-bd_sf"/>
</dbReference>
<dbReference type="EMBL" id="VCGU01000011">
    <property type="protein sequence ID" value="TRY67718.1"/>
    <property type="molecule type" value="Genomic_DNA"/>
</dbReference>
<accession>A0A553NQK1</accession>
<evidence type="ECO:0000256" key="10">
    <source>
        <dbReference type="ARBA" id="ARBA00023015"/>
    </source>
</evidence>
<evidence type="ECO:0000313" key="21">
    <source>
        <dbReference type="Proteomes" id="UP000318571"/>
    </source>
</evidence>
<evidence type="ECO:0000256" key="9">
    <source>
        <dbReference type="ARBA" id="ARBA00022989"/>
    </source>
</evidence>
<feature type="chain" id="PRO_5021747176" description="General transcription factor IIF subunit 1" evidence="18">
    <location>
        <begin position="19"/>
        <end position="973"/>
    </location>
</feature>
<evidence type="ECO:0000256" key="5">
    <source>
        <dbReference type="ARBA" id="ARBA00022676"/>
    </source>
</evidence>
<keyword evidence="18" id="KW-0732">Signal</keyword>
<dbReference type="GO" id="GO:0016251">
    <property type="term" value="F:RNA polymerase II general transcription initiation factor activity"/>
    <property type="evidence" value="ECO:0007669"/>
    <property type="project" value="TreeGrafter"/>
</dbReference>
<proteinExistence type="inferred from homology"/>
<dbReference type="PANTHER" id="PTHR13011:SF0">
    <property type="entry name" value="GENERAL TRANSCRIPTION FACTOR IIF SUBUNIT 1"/>
    <property type="match status" value="1"/>
</dbReference>
<dbReference type="GO" id="GO:0001096">
    <property type="term" value="F:TFIIF-class transcription factor complex binding"/>
    <property type="evidence" value="ECO:0007669"/>
    <property type="project" value="TreeGrafter"/>
</dbReference>
<comment type="subcellular location">
    <subcellularLocation>
        <location evidence="2">Membrane</location>
        <topology evidence="2">Single-pass type II membrane protein</topology>
    </subcellularLocation>
    <subcellularLocation>
        <location evidence="1">Nucleus</location>
    </subcellularLocation>
</comment>
<evidence type="ECO:0000256" key="16">
    <source>
        <dbReference type="ARBA" id="ARBA00031523"/>
    </source>
</evidence>
<comment type="caution">
    <text evidence="20">The sequence shown here is derived from an EMBL/GenBank/DDBJ whole genome shotgun (WGS) entry which is preliminary data.</text>
</comment>
<keyword evidence="9" id="KW-1133">Transmembrane helix</keyword>
<evidence type="ECO:0000259" key="19">
    <source>
        <dbReference type="Pfam" id="PF02434"/>
    </source>
</evidence>
<dbReference type="Gene3D" id="3.90.550.50">
    <property type="match status" value="2"/>
</dbReference>
<keyword evidence="10" id="KW-0805">Transcription regulation</keyword>
<reference evidence="20 21" key="1">
    <citation type="journal article" date="2018" name="Nat. Ecol. Evol.">
        <title>Genomic signatures of mitonuclear coevolution across populations of Tigriopus californicus.</title>
        <authorList>
            <person name="Barreto F.S."/>
            <person name="Watson E.T."/>
            <person name="Lima T.G."/>
            <person name="Willett C.S."/>
            <person name="Edmands S."/>
            <person name="Li W."/>
            <person name="Burton R.S."/>
        </authorList>
    </citation>
    <scope>NUCLEOTIDE SEQUENCE [LARGE SCALE GENOMIC DNA]</scope>
    <source>
        <strain evidence="20 21">San Diego</strain>
    </source>
</reference>
<evidence type="ECO:0000256" key="2">
    <source>
        <dbReference type="ARBA" id="ARBA00004606"/>
    </source>
</evidence>
<evidence type="ECO:0000256" key="7">
    <source>
        <dbReference type="ARBA" id="ARBA00022692"/>
    </source>
</evidence>
<dbReference type="GO" id="GO:0006367">
    <property type="term" value="P:transcription initiation at RNA polymerase II promoter"/>
    <property type="evidence" value="ECO:0007669"/>
    <property type="project" value="InterPro"/>
</dbReference>
<keyword evidence="21" id="KW-1185">Reference proteome</keyword>
<feature type="domain" description="Fringe-like glycosyltransferase" evidence="19">
    <location>
        <begin position="91"/>
        <end position="164"/>
    </location>
</feature>
<feature type="domain" description="Fringe-like glycosyltransferase" evidence="19">
    <location>
        <begin position="256"/>
        <end position="468"/>
    </location>
</feature>
<comment type="similarity">
    <text evidence="3">Belongs to the TFIIF alpha subunit family.</text>
</comment>
<keyword evidence="7" id="KW-0812">Transmembrane</keyword>
<dbReference type="GO" id="GO:0005674">
    <property type="term" value="C:transcription factor TFIIF complex"/>
    <property type="evidence" value="ECO:0007669"/>
    <property type="project" value="TreeGrafter"/>
</dbReference>
<feature type="compositionally biased region" description="Basic residues" evidence="17">
    <location>
        <begin position="717"/>
        <end position="729"/>
    </location>
</feature>
<evidence type="ECO:0000256" key="17">
    <source>
        <dbReference type="SAM" id="MobiDB-lite"/>
    </source>
</evidence>
<dbReference type="InterPro" id="IPR011039">
    <property type="entry name" value="TFIIF_interaction"/>
</dbReference>
<evidence type="ECO:0000256" key="6">
    <source>
        <dbReference type="ARBA" id="ARBA00022679"/>
    </source>
</evidence>
<evidence type="ECO:0000256" key="18">
    <source>
        <dbReference type="SAM" id="SignalP"/>
    </source>
</evidence>